<dbReference type="Proteomes" id="UP000824469">
    <property type="component" value="Unassembled WGS sequence"/>
</dbReference>
<keyword evidence="1" id="KW-0812">Transmembrane</keyword>
<sequence>CIDLFVRLEEVLEVGVGLFLLLVFSSRPGGWYVLEGEAVLLRHLYFRLSPISPIAVMSPLTLTLSLRISMGERQRRRQRRWRPEGWAGRMIGISSGMTLRISYGLRGQIGAQRG</sequence>
<dbReference type="AlphaFoldDB" id="A0AA38GD23"/>
<evidence type="ECO:0000313" key="3">
    <source>
        <dbReference type="Proteomes" id="UP000824469"/>
    </source>
</evidence>
<name>A0AA38GD23_TAXCH</name>
<evidence type="ECO:0000256" key="1">
    <source>
        <dbReference type="SAM" id="Phobius"/>
    </source>
</evidence>
<keyword evidence="3" id="KW-1185">Reference proteome</keyword>
<proteinExistence type="predicted"/>
<keyword evidence="1" id="KW-1133">Transmembrane helix</keyword>
<accession>A0AA38GD23</accession>
<feature type="non-terminal residue" evidence="2">
    <location>
        <position position="1"/>
    </location>
</feature>
<comment type="caution">
    <text evidence="2">The sequence shown here is derived from an EMBL/GenBank/DDBJ whole genome shotgun (WGS) entry which is preliminary data.</text>
</comment>
<protein>
    <submittedName>
        <fullName evidence="2">Uncharacterized protein</fullName>
    </submittedName>
</protein>
<dbReference type="EMBL" id="JAHRHJ020000004">
    <property type="protein sequence ID" value="KAH9319202.1"/>
    <property type="molecule type" value="Genomic_DNA"/>
</dbReference>
<evidence type="ECO:0000313" key="2">
    <source>
        <dbReference type="EMBL" id="KAH9319202.1"/>
    </source>
</evidence>
<organism evidence="2 3">
    <name type="scientific">Taxus chinensis</name>
    <name type="common">Chinese yew</name>
    <name type="synonym">Taxus wallichiana var. chinensis</name>
    <dbReference type="NCBI Taxonomy" id="29808"/>
    <lineage>
        <taxon>Eukaryota</taxon>
        <taxon>Viridiplantae</taxon>
        <taxon>Streptophyta</taxon>
        <taxon>Embryophyta</taxon>
        <taxon>Tracheophyta</taxon>
        <taxon>Spermatophyta</taxon>
        <taxon>Pinopsida</taxon>
        <taxon>Pinidae</taxon>
        <taxon>Conifers II</taxon>
        <taxon>Cupressales</taxon>
        <taxon>Taxaceae</taxon>
        <taxon>Taxus</taxon>
    </lineage>
</organism>
<keyword evidence="1" id="KW-0472">Membrane</keyword>
<feature type="transmembrane region" description="Helical" evidence="1">
    <location>
        <begin position="12"/>
        <end position="31"/>
    </location>
</feature>
<gene>
    <name evidence="2" type="ORF">KI387_020971</name>
</gene>
<feature type="transmembrane region" description="Helical" evidence="1">
    <location>
        <begin position="51"/>
        <end position="70"/>
    </location>
</feature>
<reference evidence="2 3" key="1">
    <citation type="journal article" date="2021" name="Nat. Plants">
        <title>The Taxus genome provides insights into paclitaxel biosynthesis.</title>
        <authorList>
            <person name="Xiong X."/>
            <person name="Gou J."/>
            <person name="Liao Q."/>
            <person name="Li Y."/>
            <person name="Zhou Q."/>
            <person name="Bi G."/>
            <person name="Li C."/>
            <person name="Du R."/>
            <person name="Wang X."/>
            <person name="Sun T."/>
            <person name="Guo L."/>
            <person name="Liang H."/>
            <person name="Lu P."/>
            <person name="Wu Y."/>
            <person name="Zhang Z."/>
            <person name="Ro D.K."/>
            <person name="Shang Y."/>
            <person name="Huang S."/>
            <person name="Yan J."/>
        </authorList>
    </citation>
    <scope>NUCLEOTIDE SEQUENCE [LARGE SCALE GENOMIC DNA]</scope>
    <source>
        <strain evidence="2">Ta-2019</strain>
    </source>
</reference>